<dbReference type="SUPFAM" id="SSF103473">
    <property type="entry name" value="MFS general substrate transporter"/>
    <property type="match status" value="1"/>
</dbReference>
<evidence type="ECO:0000256" key="1">
    <source>
        <dbReference type="ARBA" id="ARBA00022692"/>
    </source>
</evidence>
<feature type="non-terminal residue" evidence="6">
    <location>
        <position position="126"/>
    </location>
</feature>
<sequence length="126" mass="13338">GMKFVTKWFFRKTGFRNALMYGSLIAASFIAMNGFFTPATPTALILGLLLVSGFFRSLFFTGANALAYAEVPNEQTSLATPIASVAQQISIALGVAVAGGILEVSTNLHGGPLQLSDFHTAFFLVA</sequence>
<feature type="transmembrane region" description="Helical" evidence="4">
    <location>
        <begin position="18"/>
        <end position="36"/>
    </location>
</feature>
<keyword evidence="2 4" id="KW-1133">Transmembrane helix</keyword>
<evidence type="ECO:0000313" key="7">
    <source>
        <dbReference type="Proteomes" id="UP001156141"/>
    </source>
</evidence>
<accession>A0ABS9RMM8</accession>
<feature type="transmembrane region" description="Helical" evidence="4">
    <location>
        <begin position="42"/>
        <end position="59"/>
    </location>
</feature>
<gene>
    <name evidence="6" type="ORF">MKW35_16335</name>
</gene>
<evidence type="ECO:0000256" key="3">
    <source>
        <dbReference type="ARBA" id="ARBA00023136"/>
    </source>
</evidence>
<keyword evidence="1 4" id="KW-0812">Transmembrane</keyword>
<comment type="caution">
    <text evidence="6">The sequence shown here is derived from an EMBL/GenBank/DDBJ whole genome shotgun (WGS) entry which is preliminary data.</text>
</comment>
<evidence type="ECO:0000259" key="5">
    <source>
        <dbReference type="PROSITE" id="PS50850"/>
    </source>
</evidence>
<dbReference type="Proteomes" id="UP001156141">
    <property type="component" value="Unassembled WGS sequence"/>
</dbReference>
<evidence type="ECO:0000256" key="4">
    <source>
        <dbReference type="SAM" id="Phobius"/>
    </source>
</evidence>
<dbReference type="InterPro" id="IPR036259">
    <property type="entry name" value="MFS_trans_sf"/>
</dbReference>
<keyword evidence="3 4" id="KW-0472">Membrane</keyword>
<dbReference type="InterPro" id="IPR020846">
    <property type="entry name" value="MFS_dom"/>
</dbReference>
<protein>
    <recommendedName>
        <fullName evidence="5">Major facilitator superfamily (MFS) profile domain-containing protein</fullName>
    </recommendedName>
</protein>
<dbReference type="EMBL" id="JAKVQD010000062">
    <property type="protein sequence ID" value="MCH4554192.1"/>
    <property type="molecule type" value="Genomic_DNA"/>
</dbReference>
<dbReference type="PROSITE" id="PS50850">
    <property type="entry name" value="MFS"/>
    <property type="match status" value="1"/>
</dbReference>
<feature type="non-terminal residue" evidence="6">
    <location>
        <position position="1"/>
    </location>
</feature>
<evidence type="ECO:0000256" key="2">
    <source>
        <dbReference type="ARBA" id="ARBA00022989"/>
    </source>
</evidence>
<evidence type="ECO:0000313" key="6">
    <source>
        <dbReference type="EMBL" id="MCH4554192.1"/>
    </source>
</evidence>
<reference evidence="6" key="1">
    <citation type="submission" date="2022-02" db="EMBL/GenBank/DDBJ databases">
        <title>Aestuariibaculum sp., a marine bacterium isolated from sediment in Guangxi.</title>
        <authorList>
            <person name="Ying J."/>
        </authorList>
    </citation>
    <scope>NUCLEOTIDE SEQUENCE</scope>
    <source>
        <strain evidence="6">L182</strain>
    </source>
</reference>
<dbReference type="Gene3D" id="1.20.1250.20">
    <property type="entry name" value="MFS general substrate transporter like domains"/>
    <property type="match status" value="1"/>
</dbReference>
<name>A0ABS9RMM8_9FLAO</name>
<organism evidence="6 7">
    <name type="scientific">Aestuariibaculum lutulentum</name>
    <dbReference type="NCBI Taxonomy" id="2920935"/>
    <lineage>
        <taxon>Bacteria</taxon>
        <taxon>Pseudomonadati</taxon>
        <taxon>Bacteroidota</taxon>
        <taxon>Flavobacteriia</taxon>
        <taxon>Flavobacteriales</taxon>
        <taxon>Flavobacteriaceae</taxon>
    </lineage>
</organism>
<proteinExistence type="predicted"/>
<keyword evidence="7" id="KW-1185">Reference proteome</keyword>
<feature type="domain" description="Major facilitator superfamily (MFS) profile" evidence="5">
    <location>
        <begin position="1"/>
        <end position="126"/>
    </location>
</feature>